<dbReference type="SMART" id="SM00827">
    <property type="entry name" value="PKS_AT"/>
    <property type="match status" value="1"/>
</dbReference>
<keyword evidence="2" id="KW-0808">Transferase</keyword>
<reference evidence="6" key="1">
    <citation type="journal article" date="2014" name="Int. J. Syst. Evol. Microbiol.">
        <title>Complete genome sequence of Corynebacterium casei LMG S-19264T (=DSM 44701T), isolated from a smear-ripened cheese.</title>
        <authorList>
            <consortium name="US DOE Joint Genome Institute (JGI-PGF)"/>
            <person name="Walter F."/>
            <person name="Albersmeier A."/>
            <person name="Kalinowski J."/>
            <person name="Ruckert C."/>
        </authorList>
    </citation>
    <scope>NUCLEOTIDE SEQUENCE</scope>
    <source>
        <strain evidence="6">VKM B-2555</strain>
    </source>
</reference>
<keyword evidence="7" id="KW-1185">Reference proteome</keyword>
<dbReference type="GO" id="GO:0005829">
    <property type="term" value="C:cytosol"/>
    <property type="evidence" value="ECO:0007669"/>
    <property type="project" value="TreeGrafter"/>
</dbReference>
<dbReference type="SUPFAM" id="SSF51412">
    <property type="entry name" value="Inosine monophosphate dehydrogenase (IMPDH)"/>
    <property type="match status" value="1"/>
</dbReference>
<dbReference type="RefSeq" id="WP_271204706.1">
    <property type="nucleotide sequence ID" value="NZ_BSFK01000010.1"/>
</dbReference>
<dbReference type="PANTHER" id="PTHR42681">
    <property type="entry name" value="MALONYL-COA-ACYL CARRIER PROTEIN TRANSACYLASE, MITOCHONDRIAL"/>
    <property type="match status" value="1"/>
</dbReference>
<dbReference type="Gene3D" id="3.30.70.250">
    <property type="entry name" value="Malonyl-CoA ACP transacylase, ACP-binding"/>
    <property type="match status" value="1"/>
</dbReference>
<evidence type="ECO:0000256" key="4">
    <source>
        <dbReference type="ARBA" id="ARBA00048462"/>
    </source>
</evidence>
<dbReference type="GO" id="GO:0006633">
    <property type="term" value="P:fatty acid biosynthetic process"/>
    <property type="evidence" value="ECO:0007669"/>
    <property type="project" value="TreeGrafter"/>
</dbReference>
<dbReference type="Gene3D" id="3.40.366.10">
    <property type="entry name" value="Malonyl-Coenzyme A Acyl Carrier Protein, domain 2"/>
    <property type="match status" value="1"/>
</dbReference>
<comment type="catalytic activity">
    <reaction evidence="4">
        <text>holo-[ACP] + malonyl-CoA = malonyl-[ACP] + CoA</text>
        <dbReference type="Rhea" id="RHEA:41792"/>
        <dbReference type="Rhea" id="RHEA-COMP:9623"/>
        <dbReference type="Rhea" id="RHEA-COMP:9685"/>
        <dbReference type="ChEBI" id="CHEBI:57287"/>
        <dbReference type="ChEBI" id="CHEBI:57384"/>
        <dbReference type="ChEBI" id="CHEBI:64479"/>
        <dbReference type="ChEBI" id="CHEBI:78449"/>
        <dbReference type="EC" id="2.3.1.39"/>
    </reaction>
</comment>
<keyword evidence="3" id="KW-0012">Acyltransferase</keyword>
<evidence type="ECO:0000256" key="3">
    <source>
        <dbReference type="ARBA" id="ARBA00023315"/>
    </source>
</evidence>
<dbReference type="SUPFAM" id="SSF55048">
    <property type="entry name" value="Probable ACP-binding domain of malonyl-CoA ACP transacylase"/>
    <property type="match status" value="1"/>
</dbReference>
<accession>A0A9W6JJE9</accession>
<dbReference type="SUPFAM" id="SSF52151">
    <property type="entry name" value="FabD/lysophospholipase-like"/>
    <property type="match status" value="1"/>
</dbReference>
<dbReference type="InterPro" id="IPR014043">
    <property type="entry name" value="Acyl_transferase_dom"/>
</dbReference>
<evidence type="ECO:0000313" key="7">
    <source>
        <dbReference type="Proteomes" id="UP001143364"/>
    </source>
</evidence>
<dbReference type="AlphaFoldDB" id="A0A9W6JJE9"/>
<evidence type="ECO:0000313" key="6">
    <source>
        <dbReference type="EMBL" id="GLK76849.1"/>
    </source>
</evidence>
<dbReference type="EC" id="2.3.1.39" evidence="1"/>
<dbReference type="EMBL" id="BSFK01000010">
    <property type="protein sequence ID" value="GLK76849.1"/>
    <property type="molecule type" value="Genomic_DNA"/>
</dbReference>
<dbReference type="Proteomes" id="UP001143364">
    <property type="component" value="Unassembled WGS sequence"/>
</dbReference>
<dbReference type="InterPro" id="IPR013785">
    <property type="entry name" value="Aldolase_TIM"/>
</dbReference>
<evidence type="ECO:0000259" key="5">
    <source>
        <dbReference type="SMART" id="SM00827"/>
    </source>
</evidence>
<dbReference type="Pfam" id="PF00698">
    <property type="entry name" value="Acyl_transf_1"/>
    <property type="match status" value="1"/>
</dbReference>
<organism evidence="6 7">
    <name type="scientific">Methylopila jiangsuensis</name>
    <dbReference type="NCBI Taxonomy" id="586230"/>
    <lineage>
        <taxon>Bacteria</taxon>
        <taxon>Pseudomonadati</taxon>
        <taxon>Pseudomonadota</taxon>
        <taxon>Alphaproteobacteria</taxon>
        <taxon>Hyphomicrobiales</taxon>
        <taxon>Methylopilaceae</taxon>
        <taxon>Methylopila</taxon>
    </lineage>
</organism>
<evidence type="ECO:0000256" key="2">
    <source>
        <dbReference type="ARBA" id="ARBA00022679"/>
    </source>
</evidence>
<gene>
    <name evidence="6" type="ORF">GCM10008171_21030</name>
</gene>
<dbReference type="InterPro" id="IPR050858">
    <property type="entry name" value="Mal-CoA-ACP_Trans/PKS_FabD"/>
</dbReference>
<dbReference type="InterPro" id="IPR016036">
    <property type="entry name" value="Malonyl_transacylase_ACP-bd"/>
</dbReference>
<comment type="caution">
    <text evidence="6">The sequence shown here is derived from an EMBL/GenBank/DDBJ whole genome shotgun (WGS) entry which is preliminary data.</text>
</comment>
<reference evidence="6" key="2">
    <citation type="submission" date="2023-01" db="EMBL/GenBank/DDBJ databases">
        <authorList>
            <person name="Sun Q."/>
            <person name="Evtushenko L."/>
        </authorList>
    </citation>
    <scope>NUCLEOTIDE SEQUENCE</scope>
    <source>
        <strain evidence="6">VKM B-2555</strain>
    </source>
</reference>
<protein>
    <recommendedName>
        <fullName evidence="1">[acyl-carrier-protein] S-malonyltransferase</fullName>
        <ecNumber evidence="1">2.3.1.39</ecNumber>
    </recommendedName>
</protein>
<name>A0A9W6JJE9_9HYPH</name>
<sequence>MRAALFSGQGAQRRGMGGELFARFPDQVRIADRTLGYSVAELCLEDPRDELSRTAFTQPAIYVVSVLAYLQDADVHGAPAFVAGHSVGEYAALTAAGVFDFETGLRLVQRRAALMARADGGGLTAVVGASPAEVEEMLRLPELAELEAANFNTPTQTVVGGPRAALERLERRCAEMGRRAVRLNVSGAFHTGAMRTAAAAFADVVRLVPFAPPRIPVALNLTGELHAGEDLRDVLSRHIASPVRWSGCVGALLRAGASVFVEFPGAGVLSRMTEEIRRTAPPAARRAEGPLGRPLVAGSLGRGMAGPEMVGALARADVTAFLDGEGVPDDRLEAELQELLRDPALAPRVGASLALTLRRDDERRRADLFIRVGVQNLELRGYERPSDAVRRYRASASDGRARRLFVRTDRPEAVDGFLDAEAEDGRPFVAAICVEAGLWRAQEGNPEAALRRAVERRAAARRLGRPEGGVLIGAAARIDDPRAAEEAFAAGCDFVAAGAVMLLADEARLDGDVRAAARDAGAGRVALCPDGWLPGLATQTLAWSPDETSVAELRRLQALYLRAPTERRGDRATLREAMTDLAGRLIPCDPAFDAARAWIAAEATKGPLSAARIAHMLLTPFLAGRPNEGGRP</sequence>
<dbReference type="PANTHER" id="PTHR42681:SF1">
    <property type="entry name" value="MALONYL-COA-ACYL CARRIER PROTEIN TRANSACYLASE, MITOCHONDRIAL"/>
    <property type="match status" value="1"/>
</dbReference>
<evidence type="ECO:0000256" key="1">
    <source>
        <dbReference type="ARBA" id="ARBA00013258"/>
    </source>
</evidence>
<dbReference type="Gene3D" id="3.20.20.70">
    <property type="entry name" value="Aldolase class I"/>
    <property type="match status" value="1"/>
</dbReference>
<dbReference type="InterPro" id="IPR001227">
    <property type="entry name" value="Ac_transferase_dom_sf"/>
</dbReference>
<feature type="domain" description="Malonyl-CoA:ACP transacylase (MAT)" evidence="5">
    <location>
        <begin position="5"/>
        <end position="304"/>
    </location>
</feature>
<proteinExistence type="predicted"/>
<dbReference type="GO" id="GO:0004314">
    <property type="term" value="F:[acyl-carrier-protein] S-malonyltransferase activity"/>
    <property type="evidence" value="ECO:0007669"/>
    <property type="project" value="UniProtKB-EC"/>
</dbReference>
<dbReference type="InterPro" id="IPR016035">
    <property type="entry name" value="Acyl_Trfase/lysoPLipase"/>
</dbReference>